<feature type="binding site" evidence="6">
    <location>
        <position position="179"/>
    </location>
    <ligand>
        <name>S-adenosyl-L-methionine</name>
        <dbReference type="ChEBI" id="CHEBI:59789"/>
    </ligand>
</feature>
<evidence type="ECO:0000256" key="4">
    <source>
        <dbReference type="ARBA" id="ARBA00022679"/>
    </source>
</evidence>
<evidence type="ECO:0000256" key="5">
    <source>
        <dbReference type="ARBA" id="ARBA00022691"/>
    </source>
</evidence>
<feature type="binding site" evidence="6">
    <location>
        <position position="134"/>
    </location>
    <ligand>
        <name>S-adenosyl-L-methionine</name>
        <dbReference type="ChEBI" id="CHEBI:59789"/>
    </ligand>
</feature>
<evidence type="ECO:0000256" key="2">
    <source>
        <dbReference type="ARBA" id="ARBA00022490"/>
    </source>
</evidence>
<dbReference type="CDD" id="cd02440">
    <property type="entry name" value="AdoMet_MTases"/>
    <property type="match status" value="1"/>
</dbReference>
<dbReference type="GO" id="GO:0032259">
    <property type="term" value="P:methylation"/>
    <property type="evidence" value="ECO:0007669"/>
    <property type="project" value="UniProtKB-KW"/>
</dbReference>
<dbReference type="InterPro" id="IPR050078">
    <property type="entry name" value="Ribosomal_L11_MeTrfase_PrmA"/>
</dbReference>
<sequence>MQVRYFLTARRPDAEAAYSRIEAAFEDEGAPIAIIEMDEAAALFEVSAYLEVAEGEDRAEEFRAGAAVGPDVAIGREDLPEKDWMAAVLAELKPVRAGRFVVHGAHDRERVGAHELAIEIEAGMAFGTGHHGTTAGCLTMIDKVVRLSRPRSVLDLGTGSAVLAIALAKLARLDVVATDIDPVAVAVAAANAKANGVARKIEAVVAGGFASPVVRRRGPYDLIVANILAGPLMRLAPDFRRNATRDANIILSGILVGQAAAVRAAFRAQGFVHRETLVRGEWVALHLVRAAG</sequence>
<dbReference type="GO" id="GO:0005737">
    <property type="term" value="C:cytoplasm"/>
    <property type="evidence" value="ECO:0007669"/>
    <property type="project" value="UniProtKB-SubCell"/>
</dbReference>
<dbReference type="SUPFAM" id="SSF53335">
    <property type="entry name" value="S-adenosyl-L-methionine-dependent methyltransferases"/>
    <property type="match status" value="1"/>
</dbReference>
<dbReference type="OrthoDB" id="9785995at2"/>
<dbReference type="Gene3D" id="3.40.50.150">
    <property type="entry name" value="Vaccinia Virus protein VP39"/>
    <property type="match status" value="1"/>
</dbReference>
<dbReference type="GO" id="GO:0005840">
    <property type="term" value="C:ribosome"/>
    <property type="evidence" value="ECO:0007669"/>
    <property type="project" value="UniProtKB-KW"/>
</dbReference>
<proteinExistence type="inferred from homology"/>
<keyword evidence="4 6" id="KW-0808">Transferase</keyword>
<dbReference type="NCBIfam" id="NF001784">
    <property type="entry name" value="PRK00517.2-1"/>
    <property type="match status" value="1"/>
</dbReference>
<evidence type="ECO:0000256" key="1">
    <source>
        <dbReference type="ARBA" id="ARBA00009741"/>
    </source>
</evidence>
<accession>A0A4Y8RC38</accession>
<dbReference type="RefSeq" id="WP_134763867.1">
    <property type="nucleotide sequence ID" value="NZ_SOZD01000008.1"/>
</dbReference>
<evidence type="ECO:0000256" key="6">
    <source>
        <dbReference type="HAMAP-Rule" id="MF_00735"/>
    </source>
</evidence>
<dbReference type="EMBL" id="SOZD01000008">
    <property type="protein sequence ID" value="TFF18726.1"/>
    <property type="molecule type" value="Genomic_DNA"/>
</dbReference>
<dbReference type="Proteomes" id="UP000298179">
    <property type="component" value="Unassembled WGS sequence"/>
</dbReference>
<dbReference type="HAMAP" id="MF_00735">
    <property type="entry name" value="Methyltr_PrmA"/>
    <property type="match status" value="1"/>
</dbReference>
<comment type="catalytic activity">
    <reaction evidence="6">
        <text>L-lysyl-[protein] + 3 S-adenosyl-L-methionine = N(6),N(6),N(6)-trimethyl-L-lysyl-[protein] + 3 S-adenosyl-L-homocysteine + 3 H(+)</text>
        <dbReference type="Rhea" id="RHEA:54192"/>
        <dbReference type="Rhea" id="RHEA-COMP:9752"/>
        <dbReference type="Rhea" id="RHEA-COMP:13826"/>
        <dbReference type="ChEBI" id="CHEBI:15378"/>
        <dbReference type="ChEBI" id="CHEBI:29969"/>
        <dbReference type="ChEBI" id="CHEBI:57856"/>
        <dbReference type="ChEBI" id="CHEBI:59789"/>
        <dbReference type="ChEBI" id="CHEBI:61961"/>
    </reaction>
</comment>
<evidence type="ECO:0000313" key="8">
    <source>
        <dbReference type="Proteomes" id="UP000298179"/>
    </source>
</evidence>
<keyword evidence="3 6" id="KW-0489">Methyltransferase</keyword>
<evidence type="ECO:0000256" key="3">
    <source>
        <dbReference type="ARBA" id="ARBA00022603"/>
    </source>
</evidence>
<feature type="binding site" evidence="6">
    <location>
        <position position="157"/>
    </location>
    <ligand>
        <name>S-adenosyl-L-methionine</name>
        <dbReference type="ChEBI" id="CHEBI:59789"/>
    </ligand>
</feature>
<comment type="caution">
    <text evidence="7">The sequence shown here is derived from an EMBL/GenBank/DDBJ whole genome shotgun (WGS) entry which is preliminary data.</text>
</comment>
<reference evidence="7 8" key="1">
    <citation type="submission" date="2019-03" db="EMBL/GenBank/DDBJ databases">
        <title>Jiella endophytica sp. nov., a novel endophytic bacterium isolated from root of Ficus microcarpa Linn. f.</title>
        <authorList>
            <person name="Tuo L."/>
        </authorList>
    </citation>
    <scope>NUCLEOTIDE SEQUENCE [LARGE SCALE GENOMIC DNA]</scope>
    <source>
        <strain evidence="7 8">CBS5Q-3</strain>
    </source>
</reference>
<dbReference type="InterPro" id="IPR004498">
    <property type="entry name" value="Ribosomal_PrmA_MeTrfase"/>
</dbReference>
<keyword evidence="2 6" id="KW-0963">Cytoplasm</keyword>
<dbReference type="PANTHER" id="PTHR43648:SF1">
    <property type="entry name" value="ELECTRON TRANSFER FLAVOPROTEIN BETA SUBUNIT LYSINE METHYLTRANSFERASE"/>
    <property type="match status" value="1"/>
</dbReference>
<dbReference type="EC" id="2.1.1.-" evidence="6"/>
<name>A0A4Y8RC38_9HYPH</name>
<keyword evidence="8" id="KW-1185">Reference proteome</keyword>
<gene>
    <name evidence="6" type="primary">prmA</name>
    <name evidence="7" type="ORF">E3C22_21110</name>
</gene>
<dbReference type="AlphaFoldDB" id="A0A4Y8RC38"/>
<organism evidence="7 8">
    <name type="scientific">Jiella endophytica</name>
    <dbReference type="NCBI Taxonomy" id="2558362"/>
    <lineage>
        <taxon>Bacteria</taxon>
        <taxon>Pseudomonadati</taxon>
        <taxon>Pseudomonadota</taxon>
        <taxon>Alphaproteobacteria</taxon>
        <taxon>Hyphomicrobiales</taxon>
        <taxon>Aurantimonadaceae</taxon>
        <taxon>Jiella</taxon>
    </lineage>
</organism>
<comment type="similarity">
    <text evidence="1 6">Belongs to the methyltransferase superfamily. PrmA family.</text>
</comment>
<comment type="subcellular location">
    <subcellularLocation>
        <location evidence="6">Cytoplasm</location>
    </subcellularLocation>
</comment>
<dbReference type="Pfam" id="PF06325">
    <property type="entry name" value="PrmA"/>
    <property type="match status" value="1"/>
</dbReference>
<dbReference type="PANTHER" id="PTHR43648">
    <property type="entry name" value="ELECTRON TRANSFER FLAVOPROTEIN BETA SUBUNIT LYSINE METHYLTRANSFERASE"/>
    <property type="match status" value="1"/>
</dbReference>
<keyword evidence="5 6" id="KW-0949">S-adenosyl-L-methionine</keyword>
<keyword evidence="7" id="KW-0687">Ribonucleoprotein</keyword>
<feature type="binding site" evidence="6">
    <location>
        <position position="226"/>
    </location>
    <ligand>
        <name>S-adenosyl-L-methionine</name>
        <dbReference type="ChEBI" id="CHEBI:59789"/>
    </ligand>
</feature>
<dbReference type="InterPro" id="IPR029063">
    <property type="entry name" value="SAM-dependent_MTases_sf"/>
</dbReference>
<protein>
    <recommendedName>
        <fullName evidence="6">Ribosomal protein L11 methyltransferase</fullName>
        <shortName evidence="6">L11 Mtase</shortName>
        <ecNumber evidence="6">2.1.1.-</ecNumber>
    </recommendedName>
</protein>
<keyword evidence="7" id="KW-0689">Ribosomal protein</keyword>
<evidence type="ECO:0000313" key="7">
    <source>
        <dbReference type="EMBL" id="TFF18726.1"/>
    </source>
</evidence>
<comment type="function">
    <text evidence="6">Methylates ribosomal protein L11.</text>
</comment>
<dbReference type="GO" id="GO:0016279">
    <property type="term" value="F:protein-lysine N-methyltransferase activity"/>
    <property type="evidence" value="ECO:0007669"/>
    <property type="project" value="RHEA"/>
</dbReference>